<evidence type="ECO:0000313" key="3">
    <source>
        <dbReference type="Proteomes" id="UP001172673"/>
    </source>
</evidence>
<feature type="transmembrane region" description="Helical" evidence="1">
    <location>
        <begin position="278"/>
        <end position="300"/>
    </location>
</feature>
<dbReference type="InterPro" id="IPR021840">
    <property type="entry name" value="DUF3433"/>
</dbReference>
<feature type="transmembrane region" description="Helical" evidence="1">
    <location>
        <begin position="347"/>
        <end position="366"/>
    </location>
</feature>
<organism evidence="2 3">
    <name type="scientific">Cladophialophora chaetospira</name>
    <dbReference type="NCBI Taxonomy" id="386627"/>
    <lineage>
        <taxon>Eukaryota</taxon>
        <taxon>Fungi</taxon>
        <taxon>Dikarya</taxon>
        <taxon>Ascomycota</taxon>
        <taxon>Pezizomycotina</taxon>
        <taxon>Eurotiomycetes</taxon>
        <taxon>Chaetothyriomycetidae</taxon>
        <taxon>Chaetothyriales</taxon>
        <taxon>Herpotrichiellaceae</taxon>
        <taxon>Cladophialophora</taxon>
    </lineage>
</organism>
<feature type="transmembrane region" description="Helical" evidence="1">
    <location>
        <begin position="400"/>
        <end position="418"/>
    </location>
</feature>
<name>A0AA39CJH9_9EURO</name>
<proteinExistence type="predicted"/>
<dbReference type="EMBL" id="JAPDRK010000007">
    <property type="protein sequence ID" value="KAJ9610562.1"/>
    <property type="molecule type" value="Genomic_DNA"/>
</dbReference>
<evidence type="ECO:0008006" key="4">
    <source>
        <dbReference type="Google" id="ProtNLM"/>
    </source>
</evidence>
<sequence>MLWKPKTAFQPVAADEQEGIKTNDDSKREFYKPPATKPPLLIALLCSISACIALLQVAASQSVYHTDDGTLSPNLNKRQLVSLVTTYSEAVVTWPARAHTFVGATYTETWTTIIQSAWTSTDPAGTTTYPASTDTFYYLSTTISGSLETVPVELVTSDGIVSYSVLPTGGANNYASSADYLDFSTPSGSPISTVVEVHPPTAVFTSDAPVLPTTTAATILSFESQPAVASRTDSTAYIMTSSTPATSIATKSPIGVVNITTLPKTDRLLLGTFTQTRYYTAAYLCPLVVVLLKCVFDVIFASTKMIEPFHQLTRPGGANAKTSLLANYLSSGFSMSALPTLLTARPVMLAAILISATISIMSPIASETMSIHASQMCPQSDGTSRRCAPVWILNMPCVRVLQSLLSLVFCLIMAYLIMNLRRTSGIFHDPSSIASVASLLGNDDLVRELQEIPEHASKKEIAKSIAEKRYALATFTRDGGDIGYGLVRADESRGHKGYHVTNVQKPSIPKVKKRSSWKSRYLNDVCILLLSGGMLAVIVYYYTDFRDDAFNRFFNSAKFGPRFVLSTAAIVLDNRWKALEQEVRMMQPYRTLYRRSGPTASTEALLANTASTMHTSFATALWRGHLFLALVSLVAILADVLIIAVVGVPFDYGQVQSAFQVSTWLSISILSLMILTSLMTMLYWRWGNSRGMPREPNTLMNVMLYLCASQVREQLVPLSMESQKHRDQAVRSWHGRYWFRHALGVDGRSRWLIDRDEGRFEPSRSKGRDGERFA</sequence>
<evidence type="ECO:0000313" key="2">
    <source>
        <dbReference type="EMBL" id="KAJ9610562.1"/>
    </source>
</evidence>
<accession>A0AA39CJH9</accession>
<dbReference type="Proteomes" id="UP001172673">
    <property type="component" value="Unassembled WGS sequence"/>
</dbReference>
<evidence type="ECO:0000256" key="1">
    <source>
        <dbReference type="SAM" id="Phobius"/>
    </source>
</evidence>
<dbReference type="PANTHER" id="PTHR37544:SF3">
    <property type="entry name" value="SPRAY"/>
    <property type="match status" value="1"/>
</dbReference>
<protein>
    <recommendedName>
        <fullName evidence="4">Transmembrane protein</fullName>
    </recommendedName>
</protein>
<dbReference type="AlphaFoldDB" id="A0AA39CJH9"/>
<comment type="caution">
    <text evidence="2">The sequence shown here is derived from an EMBL/GenBank/DDBJ whole genome shotgun (WGS) entry which is preliminary data.</text>
</comment>
<keyword evidence="1" id="KW-1133">Transmembrane helix</keyword>
<reference evidence="2" key="1">
    <citation type="submission" date="2022-10" db="EMBL/GenBank/DDBJ databases">
        <title>Culturing micro-colonial fungi from biological soil crusts in the Mojave desert and describing Neophaeococcomyces mojavensis, and introducing the new genera and species Taxawa tesnikishii.</title>
        <authorList>
            <person name="Kurbessoian T."/>
            <person name="Stajich J.E."/>
        </authorList>
    </citation>
    <scope>NUCLEOTIDE SEQUENCE</scope>
    <source>
        <strain evidence="2">TK_41</strain>
    </source>
</reference>
<keyword evidence="3" id="KW-1185">Reference proteome</keyword>
<keyword evidence="1" id="KW-0812">Transmembrane</keyword>
<feature type="transmembrane region" description="Helical" evidence="1">
    <location>
        <begin position="521"/>
        <end position="543"/>
    </location>
</feature>
<feature type="transmembrane region" description="Helical" evidence="1">
    <location>
        <begin position="626"/>
        <end position="650"/>
    </location>
</feature>
<feature type="transmembrane region" description="Helical" evidence="1">
    <location>
        <begin position="662"/>
        <end position="684"/>
    </location>
</feature>
<gene>
    <name evidence="2" type="ORF">H2200_005339</name>
</gene>
<dbReference type="Pfam" id="PF11915">
    <property type="entry name" value="DUF3433"/>
    <property type="match status" value="2"/>
</dbReference>
<keyword evidence="1" id="KW-0472">Membrane</keyword>
<dbReference type="PANTHER" id="PTHR37544">
    <property type="entry name" value="SPRAY-RELATED"/>
    <property type="match status" value="1"/>
</dbReference>